<accession>A0A9Q0RDI6</accession>
<keyword evidence="1" id="KW-0472">Membrane</keyword>
<protein>
    <submittedName>
        <fullName evidence="3">Glycoprotein</fullName>
    </submittedName>
</protein>
<feature type="signal peptide" evidence="2">
    <location>
        <begin position="1"/>
        <end position="19"/>
    </location>
</feature>
<dbReference type="Proteomes" id="UP001149090">
    <property type="component" value="Unassembled WGS sequence"/>
</dbReference>
<comment type="caution">
    <text evidence="3">The sequence shown here is derived from an EMBL/GenBank/DDBJ whole genome shotgun (WGS) entry which is preliminary data.</text>
</comment>
<feature type="chain" id="PRO_5040188089" evidence="2">
    <location>
        <begin position="20"/>
        <end position="135"/>
    </location>
</feature>
<feature type="transmembrane region" description="Helical" evidence="1">
    <location>
        <begin position="97"/>
        <end position="120"/>
    </location>
</feature>
<keyword evidence="1" id="KW-1133">Transmembrane helix</keyword>
<evidence type="ECO:0000256" key="2">
    <source>
        <dbReference type="SAM" id="SignalP"/>
    </source>
</evidence>
<evidence type="ECO:0000313" key="3">
    <source>
        <dbReference type="EMBL" id="KAJ5076182.1"/>
    </source>
</evidence>
<keyword evidence="1" id="KW-0812">Transmembrane</keyword>
<evidence type="ECO:0000256" key="1">
    <source>
        <dbReference type="SAM" id="Phobius"/>
    </source>
</evidence>
<sequence>METFNYFLLINLLLVFVFSKDCSNYLSKDDCINGNDQCDCGWYSCLFNGQIYTGYEWCLKGNENGVSSSVNPDTYLCPINSDGFNYFYNCDKGISNLGIGMIVVGCLIFVFVVVFIVIYIRKRRKTSKYMEIKTN</sequence>
<dbReference type="EMBL" id="JAPDFW010000063">
    <property type="protein sequence ID" value="KAJ5076182.1"/>
    <property type="molecule type" value="Genomic_DNA"/>
</dbReference>
<evidence type="ECO:0000313" key="4">
    <source>
        <dbReference type="Proteomes" id="UP001149090"/>
    </source>
</evidence>
<dbReference type="AlphaFoldDB" id="A0A9Q0RDI6"/>
<name>A0A9Q0RDI6_ANAIG</name>
<organism evidence="3 4">
    <name type="scientific">Anaeramoeba ignava</name>
    <name type="common">Anaerobic marine amoeba</name>
    <dbReference type="NCBI Taxonomy" id="1746090"/>
    <lineage>
        <taxon>Eukaryota</taxon>
        <taxon>Metamonada</taxon>
        <taxon>Anaeramoebidae</taxon>
        <taxon>Anaeramoeba</taxon>
    </lineage>
</organism>
<gene>
    <name evidence="3" type="ORF">M0811_07046</name>
</gene>
<reference evidence="3" key="1">
    <citation type="submission" date="2022-10" db="EMBL/GenBank/DDBJ databases">
        <title>Novel sulphate-reducing endosymbionts in the free-living metamonad Anaeramoeba.</title>
        <authorList>
            <person name="Jerlstrom-Hultqvist J."/>
            <person name="Cepicka I."/>
            <person name="Gallot-Lavallee L."/>
            <person name="Salas-Leiva D."/>
            <person name="Curtis B.A."/>
            <person name="Zahonova K."/>
            <person name="Pipaliya S."/>
            <person name="Dacks J."/>
            <person name="Roger A.J."/>
        </authorList>
    </citation>
    <scope>NUCLEOTIDE SEQUENCE</scope>
    <source>
        <strain evidence="3">BMAN</strain>
    </source>
</reference>
<keyword evidence="4" id="KW-1185">Reference proteome</keyword>
<proteinExistence type="predicted"/>
<keyword evidence="2" id="KW-0732">Signal</keyword>